<name>A0A1W1DB51_9ZZZZ</name>
<evidence type="ECO:0000256" key="6">
    <source>
        <dbReference type="ARBA" id="ARBA00022827"/>
    </source>
</evidence>
<dbReference type="AlphaFoldDB" id="A0A1W1DB51"/>
<dbReference type="InterPro" id="IPR004620">
    <property type="entry name" value="MTHF_reductase_bac"/>
</dbReference>
<dbReference type="GO" id="GO:0009086">
    <property type="term" value="P:methionine biosynthetic process"/>
    <property type="evidence" value="ECO:0007669"/>
    <property type="project" value="UniProtKB-KW"/>
</dbReference>
<evidence type="ECO:0000256" key="3">
    <source>
        <dbReference type="ARBA" id="ARBA00006743"/>
    </source>
</evidence>
<sequence length="273" mass="30876">MQLSFEFFPPRTDQGKQNLRQVRQELSVINPHYFSTTFGAGGTTQDATLETVLDIQANDGIPAAPHLSCIDSEKSKILSLLNQYKDAGINRIVALRGDIPSGVRDIGDFHYANELVEFIRTEFNDHFHIEVAAYPEMHPQAKNMQTDIAHFVNKIKAGADSAITQYFYNADAYFRFVDEIQKQGIDAPITPGIMPITNHDQLMRFSTMCGAEIPRWIEKRLSGYGDDMQSLREFGFDVVANLCDQLKTQGVDNFHFYSMNKTQPSLQLAKILM</sequence>
<dbReference type="EMBL" id="FPHR01000031">
    <property type="protein sequence ID" value="SFV77682.1"/>
    <property type="molecule type" value="Genomic_DNA"/>
</dbReference>
<dbReference type="GO" id="GO:0005829">
    <property type="term" value="C:cytosol"/>
    <property type="evidence" value="ECO:0007669"/>
    <property type="project" value="InterPro"/>
</dbReference>
<protein>
    <recommendedName>
        <fullName evidence="11">methylenetetrahydrofolate reductase (NADH)</fullName>
        <ecNumber evidence="11">1.5.1.54</ecNumber>
    </recommendedName>
</protein>
<dbReference type="GO" id="GO:0106312">
    <property type="term" value="F:methylenetetrahydrofolate reductase (NADH) activity"/>
    <property type="evidence" value="ECO:0007669"/>
    <property type="project" value="UniProtKB-EC"/>
</dbReference>
<comment type="pathway">
    <text evidence="10">Amino-acid biosynthesis; L-methionine biosynthesis via de novo pathway.</text>
</comment>
<evidence type="ECO:0000256" key="10">
    <source>
        <dbReference type="ARBA" id="ARBA00034478"/>
    </source>
</evidence>
<evidence type="ECO:0000256" key="11">
    <source>
        <dbReference type="ARBA" id="ARBA00034529"/>
    </source>
</evidence>
<gene>
    <name evidence="12" type="ORF">MNB_SUP05-4-852</name>
</gene>
<proteinExistence type="inferred from homology"/>
<keyword evidence="9" id="KW-0486">Methionine biosynthesis</keyword>
<keyword evidence="8" id="KW-0520">NAD</keyword>
<dbReference type="GO" id="GO:0071949">
    <property type="term" value="F:FAD binding"/>
    <property type="evidence" value="ECO:0007669"/>
    <property type="project" value="TreeGrafter"/>
</dbReference>
<evidence type="ECO:0000256" key="1">
    <source>
        <dbReference type="ARBA" id="ARBA00001974"/>
    </source>
</evidence>
<evidence type="ECO:0000256" key="2">
    <source>
        <dbReference type="ARBA" id="ARBA00004777"/>
    </source>
</evidence>
<keyword evidence="7 12" id="KW-0560">Oxidoreductase</keyword>
<comment type="cofactor">
    <cofactor evidence="1">
        <name>FAD</name>
        <dbReference type="ChEBI" id="CHEBI:57692"/>
    </cofactor>
</comment>
<keyword evidence="5" id="KW-0285">Flavoprotein</keyword>
<dbReference type="Pfam" id="PF02219">
    <property type="entry name" value="MTHFR"/>
    <property type="match status" value="1"/>
</dbReference>
<comment type="similarity">
    <text evidence="3">Belongs to the methylenetetrahydrofolate reductase family.</text>
</comment>
<comment type="pathway">
    <text evidence="2">One-carbon metabolism; tetrahydrofolate interconversion.</text>
</comment>
<dbReference type="NCBIfam" id="TIGR00676">
    <property type="entry name" value="fadh2"/>
    <property type="match status" value="1"/>
</dbReference>
<keyword evidence="6" id="KW-0274">FAD</keyword>
<evidence type="ECO:0000256" key="4">
    <source>
        <dbReference type="ARBA" id="ARBA00022605"/>
    </source>
</evidence>
<dbReference type="InterPro" id="IPR029041">
    <property type="entry name" value="FAD-linked_oxidoreductase-like"/>
</dbReference>
<evidence type="ECO:0000313" key="12">
    <source>
        <dbReference type="EMBL" id="SFV77682.1"/>
    </source>
</evidence>
<dbReference type="Gene3D" id="3.20.20.220">
    <property type="match status" value="1"/>
</dbReference>
<accession>A0A1W1DB51</accession>
<evidence type="ECO:0000256" key="7">
    <source>
        <dbReference type="ARBA" id="ARBA00023002"/>
    </source>
</evidence>
<dbReference type="UniPathway" id="UPA00193"/>
<evidence type="ECO:0000256" key="9">
    <source>
        <dbReference type="ARBA" id="ARBA00023167"/>
    </source>
</evidence>
<evidence type="ECO:0000256" key="8">
    <source>
        <dbReference type="ARBA" id="ARBA00023027"/>
    </source>
</evidence>
<keyword evidence="4" id="KW-0028">Amino-acid biosynthesis</keyword>
<dbReference type="InterPro" id="IPR003171">
    <property type="entry name" value="Mehydrof_redctse-like"/>
</dbReference>
<dbReference type="PANTHER" id="PTHR45754">
    <property type="entry name" value="METHYLENETETRAHYDROFOLATE REDUCTASE"/>
    <property type="match status" value="1"/>
</dbReference>
<dbReference type="PANTHER" id="PTHR45754:SF3">
    <property type="entry name" value="METHYLENETETRAHYDROFOLATE REDUCTASE (NADPH)"/>
    <property type="match status" value="1"/>
</dbReference>
<dbReference type="EC" id="1.5.1.54" evidence="11"/>
<reference evidence="12" key="1">
    <citation type="submission" date="2016-10" db="EMBL/GenBank/DDBJ databases">
        <authorList>
            <person name="de Groot N.N."/>
        </authorList>
    </citation>
    <scope>NUCLEOTIDE SEQUENCE</scope>
</reference>
<evidence type="ECO:0000256" key="5">
    <source>
        <dbReference type="ARBA" id="ARBA00022630"/>
    </source>
</evidence>
<dbReference type="CDD" id="cd00537">
    <property type="entry name" value="MTHFR"/>
    <property type="match status" value="1"/>
</dbReference>
<dbReference type="SUPFAM" id="SSF51730">
    <property type="entry name" value="FAD-linked oxidoreductase"/>
    <property type="match status" value="1"/>
</dbReference>
<organism evidence="12">
    <name type="scientific">hydrothermal vent metagenome</name>
    <dbReference type="NCBI Taxonomy" id="652676"/>
    <lineage>
        <taxon>unclassified sequences</taxon>
        <taxon>metagenomes</taxon>
        <taxon>ecological metagenomes</taxon>
    </lineage>
</organism>
<dbReference type="GO" id="GO:0035999">
    <property type="term" value="P:tetrahydrofolate interconversion"/>
    <property type="evidence" value="ECO:0007669"/>
    <property type="project" value="UniProtKB-UniPathway"/>
</dbReference>